<dbReference type="InterPro" id="IPR001584">
    <property type="entry name" value="Integrase_cat-core"/>
</dbReference>
<dbReference type="Ensembl" id="ENSCCRT00000140322.1">
    <property type="protein sequence ID" value="ENSCCRP00000120111.1"/>
    <property type="gene ID" value="ENSCCRG00000064093.1"/>
</dbReference>
<accession>A0A9J7YLG3</accession>
<name>A0A9J7YLG3_CYPCA</name>
<reference evidence="3" key="2">
    <citation type="submission" date="2025-09" db="UniProtKB">
        <authorList>
            <consortium name="Ensembl"/>
        </authorList>
    </citation>
    <scope>IDENTIFICATION</scope>
</reference>
<dbReference type="SUPFAM" id="SSF57756">
    <property type="entry name" value="Retrovirus zinc finger-like domains"/>
    <property type="match status" value="1"/>
</dbReference>
<dbReference type="InterPro" id="IPR036397">
    <property type="entry name" value="RNaseH_sf"/>
</dbReference>
<dbReference type="PANTHER" id="PTHR46888:SF13">
    <property type="entry name" value="RIBONUCLEASE H"/>
    <property type="match status" value="1"/>
</dbReference>
<organism evidence="3 4">
    <name type="scientific">Cyprinus carpio carpio</name>
    <dbReference type="NCBI Taxonomy" id="630221"/>
    <lineage>
        <taxon>Eukaryota</taxon>
        <taxon>Metazoa</taxon>
        <taxon>Chordata</taxon>
        <taxon>Craniata</taxon>
        <taxon>Vertebrata</taxon>
        <taxon>Euteleostomi</taxon>
        <taxon>Actinopterygii</taxon>
        <taxon>Neopterygii</taxon>
        <taxon>Teleostei</taxon>
        <taxon>Ostariophysi</taxon>
        <taxon>Cypriniformes</taxon>
        <taxon>Cyprinidae</taxon>
        <taxon>Cyprininae</taxon>
        <taxon>Cyprinus</taxon>
    </lineage>
</organism>
<dbReference type="SUPFAM" id="SSF53098">
    <property type="entry name" value="Ribonuclease H-like"/>
    <property type="match status" value="1"/>
</dbReference>
<reference evidence="3" key="1">
    <citation type="submission" date="2025-08" db="UniProtKB">
        <authorList>
            <consortium name="Ensembl"/>
        </authorList>
    </citation>
    <scope>IDENTIFICATION</scope>
</reference>
<dbReference type="GO" id="GO:0015074">
    <property type="term" value="P:DNA integration"/>
    <property type="evidence" value="ECO:0007669"/>
    <property type="project" value="InterPro"/>
</dbReference>
<evidence type="ECO:0000313" key="3">
    <source>
        <dbReference type="Ensembl" id="ENSCCRP00000120111.1"/>
    </source>
</evidence>
<dbReference type="GO" id="GO:0003676">
    <property type="term" value="F:nucleic acid binding"/>
    <property type="evidence" value="ECO:0007669"/>
    <property type="project" value="InterPro"/>
</dbReference>
<dbReference type="Pfam" id="PF00665">
    <property type="entry name" value="rve"/>
    <property type="match status" value="1"/>
</dbReference>
<dbReference type="Gene3D" id="3.30.420.10">
    <property type="entry name" value="Ribonuclease H-like superfamily/Ribonuclease H"/>
    <property type="match status" value="1"/>
</dbReference>
<sequence length="647" mass="71595">MLQCVLTGKAQEAYSAVTAADSQDYAKVKAAVLKAYERVPEYYRQRFRSWKVPERVAIYISEQKAKTAAEAAALADDFVLIHKHAFVEHRVPTNYIGTGMSTMLDVSSHTNRVFQSDGGGGSREVDKRCNYCHKRGHWEADCYMLKAHKTKFVPGSQVKGAGLAVPGNLTTGDSGYPVNSSCSAAMKSYLPFVRRGYVNLVGSEVKVPVNILRDTGAFDSFIQAGMLPLSKESEVGSFIPVRGMGLNVLSVPLHKVVIDCDLFQGEAALAVRPVLPIEGVSLILGNKLAGTRVWPDVIPPIVAESVPQLRQDPDECQRDFPEAFAACAVTRAMARANTEHESVFHTGKCLKKLSLPLADFPVSLSHSELVAEQQLDPSLKGLYDQVRPDGEVEDSACGYFLQNSLLVRKWTSHRGNVVGDPIFQLVLPAKLRQSVLNIAHNESGHSGVKKTYDRLLRHFFWPCLKRDVSLYIKTCHTCQLTDKPNQVLKSAPLYPIPAVGQPFEHLIIDCVGPLPRSKSVYLLTVMCQSTRYPAAYPLRPISARSVVRALSQFISIFGIPKIVQSDRGSNFCSHVFAQVLKQLRVQHNQASAYHAQSQGALERFHQSLKSLLRSYCTELGRDWEEGLPWLMLSAREVTQESLGFSPN</sequence>
<dbReference type="GO" id="GO:0008270">
    <property type="term" value="F:zinc ion binding"/>
    <property type="evidence" value="ECO:0007669"/>
    <property type="project" value="InterPro"/>
</dbReference>
<dbReference type="AlphaFoldDB" id="A0A9J7YLG3"/>
<feature type="domain" description="Integrase catalytic" evidence="2">
    <location>
        <begin position="498"/>
        <end position="647"/>
    </location>
</feature>
<evidence type="ECO:0000313" key="4">
    <source>
        <dbReference type="Proteomes" id="UP001108240"/>
    </source>
</evidence>
<dbReference type="InterPro" id="IPR041588">
    <property type="entry name" value="Integrase_H2C2"/>
</dbReference>
<protein>
    <recommendedName>
        <fullName evidence="1">Gypsy retrotransposon integrase-like protein 1</fullName>
    </recommendedName>
</protein>
<dbReference type="Proteomes" id="UP001108240">
    <property type="component" value="Unplaced"/>
</dbReference>
<dbReference type="Gene3D" id="1.10.340.70">
    <property type="match status" value="1"/>
</dbReference>
<dbReference type="PANTHER" id="PTHR46888">
    <property type="entry name" value="ZINC KNUCKLE DOMAINCONTAINING PROTEIN-RELATED"/>
    <property type="match status" value="1"/>
</dbReference>
<keyword evidence="4" id="KW-1185">Reference proteome</keyword>
<dbReference type="PROSITE" id="PS50994">
    <property type="entry name" value="INTEGRASE"/>
    <property type="match status" value="1"/>
</dbReference>
<dbReference type="InterPro" id="IPR012337">
    <property type="entry name" value="RNaseH-like_sf"/>
</dbReference>
<dbReference type="GeneTree" id="ENSGT01050000244855"/>
<dbReference type="Pfam" id="PF17921">
    <property type="entry name" value="Integrase_H2C2"/>
    <property type="match status" value="1"/>
</dbReference>
<evidence type="ECO:0000259" key="2">
    <source>
        <dbReference type="PROSITE" id="PS50994"/>
    </source>
</evidence>
<dbReference type="FunFam" id="1.10.340.70:FF:000001">
    <property type="entry name" value="Retrovirus-related Pol polyprotein from transposon gypsy-like Protein"/>
    <property type="match status" value="1"/>
</dbReference>
<evidence type="ECO:0000256" key="1">
    <source>
        <dbReference type="ARBA" id="ARBA00039658"/>
    </source>
</evidence>
<proteinExistence type="predicted"/>
<dbReference type="InterPro" id="IPR036875">
    <property type="entry name" value="Znf_CCHC_sf"/>
</dbReference>